<dbReference type="GO" id="GO:0004427">
    <property type="term" value="F:inorganic diphosphate phosphatase activity"/>
    <property type="evidence" value="ECO:0007669"/>
    <property type="project" value="UniProtKB-EC"/>
</dbReference>
<dbReference type="InterPro" id="IPR008162">
    <property type="entry name" value="Pyrophosphatase"/>
</dbReference>
<dbReference type="PROSITE" id="PS00387">
    <property type="entry name" value="PPASE"/>
    <property type="match status" value="1"/>
</dbReference>
<evidence type="ECO:0000256" key="1">
    <source>
        <dbReference type="ARBA" id="ARBA00001946"/>
    </source>
</evidence>
<evidence type="ECO:0000256" key="11">
    <source>
        <dbReference type="ARBA" id="ARBA00047820"/>
    </source>
</evidence>
<dbReference type="Pfam" id="PF00719">
    <property type="entry name" value="Pyrophosphatase"/>
    <property type="match status" value="1"/>
</dbReference>
<evidence type="ECO:0000256" key="8">
    <source>
        <dbReference type="ARBA" id="ARBA00022842"/>
    </source>
</evidence>
<dbReference type="Gene3D" id="3.90.80.10">
    <property type="entry name" value="Inorganic pyrophosphatase"/>
    <property type="match status" value="1"/>
</dbReference>
<dbReference type="EC" id="3.6.1.1" evidence="4"/>
<comment type="catalytic activity">
    <reaction evidence="11">
        <text>diphosphate + H2O = 2 phosphate + H(+)</text>
        <dbReference type="Rhea" id="RHEA:24576"/>
        <dbReference type="ChEBI" id="CHEBI:15377"/>
        <dbReference type="ChEBI" id="CHEBI:15378"/>
        <dbReference type="ChEBI" id="CHEBI:33019"/>
        <dbReference type="ChEBI" id="CHEBI:43474"/>
        <dbReference type="EC" id="3.6.1.1"/>
    </reaction>
</comment>
<dbReference type="GO" id="GO:0006796">
    <property type="term" value="P:phosphate-containing compound metabolic process"/>
    <property type="evidence" value="ECO:0007669"/>
    <property type="project" value="InterPro"/>
</dbReference>
<comment type="caution">
    <text evidence="12">The sequence shown here is derived from an EMBL/GenBank/DDBJ whole genome shotgun (WGS) entry which is preliminary data.</text>
</comment>
<keyword evidence="5" id="KW-0963">Cytoplasm</keyword>
<reference evidence="12" key="1">
    <citation type="journal article" date="2020" name="Fungal Divers.">
        <title>Resolving the Mortierellaceae phylogeny through synthesis of multi-gene phylogenetics and phylogenomics.</title>
        <authorList>
            <person name="Vandepol N."/>
            <person name="Liber J."/>
            <person name="Desiro A."/>
            <person name="Na H."/>
            <person name="Kennedy M."/>
            <person name="Barry K."/>
            <person name="Grigoriev I.V."/>
            <person name="Miller A.N."/>
            <person name="O'Donnell K."/>
            <person name="Stajich J.E."/>
            <person name="Bonito G."/>
        </authorList>
    </citation>
    <scope>NUCLEOTIDE SEQUENCE</scope>
    <source>
        <strain evidence="12">KOD1015</strain>
    </source>
</reference>
<gene>
    <name evidence="12" type="primary">IPP1_2</name>
    <name evidence="12" type="ORF">BGW38_002071</name>
</gene>
<evidence type="ECO:0000256" key="6">
    <source>
        <dbReference type="ARBA" id="ARBA00022723"/>
    </source>
</evidence>
<evidence type="ECO:0000256" key="7">
    <source>
        <dbReference type="ARBA" id="ARBA00022801"/>
    </source>
</evidence>
<accession>A0A9P6KDT0</accession>
<dbReference type="InterPro" id="IPR036649">
    <property type="entry name" value="Pyrophosphatase_sf"/>
</dbReference>
<dbReference type="OrthoDB" id="1608002at2759"/>
<dbReference type="CDD" id="cd00412">
    <property type="entry name" value="pyrophosphatase"/>
    <property type="match status" value="1"/>
</dbReference>
<dbReference type="EMBL" id="JAABOA010001697">
    <property type="protein sequence ID" value="KAF9581050.1"/>
    <property type="molecule type" value="Genomic_DNA"/>
</dbReference>
<evidence type="ECO:0000256" key="3">
    <source>
        <dbReference type="ARBA" id="ARBA00006220"/>
    </source>
</evidence>
<dbReference type="FunFam" id="3.90.80.10:FF:000004">
    <property type="entry name" value="Inorganic pyrophosphatase"/>
    <property type="match status" value="1"/>
</dbReference>
<organism evidence="12 13">
    <name type="scientific">Lunasporangiospora selenospora</name>
    <dbReference type="NCBI Taxonomy" id="979761"/>
    <lineage>
        <taxon>Eukaryota</taxon>
        <taxon>Fungi</taxon>
        <taxon>Fungi incertae sedis</taxon>
        <taxon>Mucoromycota</taxon>
        <taxon>Mortierellomycotina</taxon>
        <taxon>Mortierellomycetes</taxon>
        <taxon>Mortierellales</taxon>
        <taxon>Mortierellaceae</taxon>
        <taxon>Lunasporangiospora</taxon>
    </lineage>
</organism>
<sequence>MSSYTPRVVGAPNTLEHRVYLEKEGTPVSLFHDVPLYANEAKNIYNMVVEIPRWSNAKLEISKDEPFNPIKQDIKKGKLRFVRNCFPHKGYIWNYGAFPQTWEDPTHSHPDTNARGDNDPIDVCEIGEQVGYTGQIKQVKVLGVMALLDEGETDWKVLAIDIKDPLADKLNDVEDIHKHFPGFIDATRDWFRIYKIPDGKPENNFAFDGAAKDKKYAVSVIEETHEAWKRLILNSIPPKGELYDIKVSNTTVENSPYKVGAEDDVVKHVPEASPKPAAPIDESIDKWFYVSNL</sequence>
<proteinExistence type="inferred from homology"/>
<keyword evidence="6" id="KW-0479">Metal-binding</keyword>
<dbReference type="GO" id="GO:0000287">
    <property type="term" value="F:magnesium ion binding"/>
    <property type="evidence" value="ECO:0007669"/>
    <property type="project" value="InterPro"/>
</dbReference>
<evidence type="ECO:0000256" key="9">
    <source>
        <dbReference type="ARBA" id="ARBA00032535"/>
    </source>
</evidence>
<comment type="subcellular location">
    <subcellularLocation>
        <location evidence="2">Cytoplasm</location>
    </subcellularLocation>
</comment>
<evidence type="ECO:0000313" key="13">
    <source>
        <dbReference type="Proteomes" id="UP000780801"/>
    </source>
</evidence>
<keyword evidence="7" id="KW-0378">Hydrolase</keyword>
<comment type="cofactor">
    <cofactor evidence="1">
        <name>Mg(2+)</name>
        <dbReference type="ChEBI" id="CHEBI:18420"/>
    </cofactor>
</comment>
<comment type="similarity">
    <text evidence="3">Belongs to the PPase family.</text>
</comment>
<evidence type="ECO:0000313" key="12">
    <source>
        <dbReference type="EMBL" id="KAF9581050.1"/>
    </source>
</evidence>
<protein>
    <recommendedName>
        <fullName evidence="10">Inorganic pyrophosphatase</fullName>
        <ecNumber evidence="4">3.6.1.1</ecNumber>
    </recommendedName>
    <alternativeName>
        <fullName evidence="9">Pyrophosphate phospho-hydrolase</fullName>
    </alternativeName>
</protein>
<evidence type="ECO:0000256" key="2">
    <source>
        <dbReference type="ARBA" id="ARBA00004496"/>
    </source>
</evidence>
<evidence type="ECO:0000256" key="10">
    <source>
        <dbReference type="ARBA" id="ARBA00040300"/>
    </source>
</evidence>
<dbReference type="Proteomes" id="UP000780801">
    <property type="component" value="Unassembled WGS sequence"/>
</dbReference>
<dbReference type="PANTHER" id="PTHR10286">
    <property type="entry name" value="INORGANIC PYROPHOSPHATASE"/>
    <property type="match status" value="1"/>
</dbReference>
<keyword evidence="8" id="KW-0460">Magnesium</keyword>
<keyword evidence="13" id="KW-1185">Reference proteome</keyword>
<dbReference type="SUPFAM" id="SSF50324">
    <property type="entry name" value="Inorganic pyrophosphatase"/>
    <property type="match status" value="1"/>
</dbReference>
<evidence type="ECO:0000256" key="5">
    <source>
        <dbReference type="ARBA" id="ARBA00022490"/>
    </source>
</evidence>
<evidence type="ECO:0000256" key="4">
    <source>
        <dbReference type="ARBA" id="ARBA00012146"/>
    </source>
</evidence>
<dbReference type="GO" id="GO:0005737">
    <property type="term" value="C:cytoplasm"/>
    <property type="evidence" value="ECO:0007669"/>
    <property type="project" value="UniProtKB-SubCell"/>
</dbReference>
<name>A0A9P6KDT0_9FUNG</name>
<dbReference type="AlphaFoldDB" id="A0A9P6KDT0"/>